<sequence length="40" mass="4786">MLHDKDNYFLFTLYSPKERSTLFCRIIRVLLTCAQIIANH</sequence>
<name>A0ABC9NGL5_BACUC</name>
<keyword evidence="2" id="KW-1185">Reference proteome</keyword>
<dbReference type="EMBL" id="AAYH02000034">
    <property type="protein sequence ID" value="EDO55835.1"/>
    <property type="molecule type" value="Genomic_DNA"/>
</dbReference>
<comment type="caution">
    <text evidence="1">The sequence shown here is derived from an EMBL/GenBank/DDBJ whole genome shotgun (WGS) entry which is preliminary data.</text>
</comment>
<gene>
    <name evidence="1" type="ORF">BACUNI_00501</name>
</gene>
<evidence type="ECO:0000313" key="2">
    <source>
        <dbReference type="Proteomes" id="UP000004110"/>
    </source>
</evidence>
<reference evidence="1" key="2">
    <citation type="submission" date="2013-11" db="EMBL/GenBank/DDBJ databases">
        <title>Draft genome sequence of Bacteroides uniformis (ATCC 8492).</title>
        <authorList>
            <person name="Sudarsanam P."/>
            <person name="Ley R."/>
            <person name="Guruge J."/>
            <person name="Turnbaugh P.J."/>
            <person name="Mahowald M."/>
            <person name="Liep D."/>
            <person name="Gordon J."/>
        </authorList>
    </citation>
    <scope>NUCLEOTIDE SEQUENCE</scope>
    <source>
        <strain evidence="1">ATCC 8492</strain>
    </source>
</reference>
<organism evidence="1 2">
    <name type="scientific">Bacteroides uniformis (strain ATCC 8492 / DSM 6597 / CCUG 4942 / CIP 103695 / JCM 5828 / KCTC 5204 / NCTC 13054 / VPI 0061)</name>
    <dbReference type="NCBI Taxonomy" id="411479"/>
    <lineage>
        <taxon>Bacteria</taxon>
        <taxon>Pseudomonadati</taxon>
        <taxon>Bacteroidota</taxon>
        <taxon>Bacteroidia</taxon>
        <taxon>Bacteroidales</taxon>
        <taxon>Bacteroidaceae</taxon>
        <taxon>Bacteroides</taxon>
    </lineage>
</organism>
<dbReference type="Proteomes" id="UP000004110">
    <property type="component" value="Unassembled WGS sequence"/>
</dbReference>
<accession>A0ABC9NGL5</accession>
<reference evidence="1" key="1">
    <citation type="submission" date="2007-06" db="EMBL/GenBank/DDBJ databases">
        <authorList>
            <person name="Fulton L."/>
            <person name="Clifton S."/>
            <person name="Fulton B."/>
            <person name="Xu J."/>
            <person name="Minx P."/>
            <person name="Pepin K.H."/>
            <person name="Johnson M."/>
            <person name="Thiruvilangam P."/>
            <person name="Bhonagiri V."/>
            <person name="Nash W.E."/>
            <person name="Mardis E.R."/>
            <person name="Wilson R.K."/>
        </authorList>
    </citation>
    <scope>NUCLEOTIDE SEQUENCE [LARGE SCALE GENOMIC DNA]</scope>
    <source>
        <strain evidence="1">ATCC 8492</strain>
    </source>
</reference>
<protein>
    <submittedName>
        <fullName evidence="1">Uncharacterized protein</fullName>
    </submittedName>
</protein>
<dbReference type="AlphaFoldDB" id="A0ABC9NGL5"/>
<evidence type="ECO:0000313" key="1">
    <source>
        <dbReference type="EMBL" id="EDO55835.1"/>
    </source>
</evidence>
<proteinExistence type="predicted"/>